<evidence type="ECO:0000313" key="2">
    <source>
        <dbReference type="Proteomes" id="UP001152795"/>
    </source>
</evidence>
<name>A0A7D9KCI0_PARCT</name>
<feature type="non-terminal residue" evidence="1">
    <location>
        <position position="159"/>
    </location>
</feature>
<keyword evidence="2" id="KW-1185">Reference proteome</keyword>
<gene>
    <name evidence="1" type="ORF">PACLA_8A032539</name>
</gene>
<proteinExistence type="predicted"/>
<evidence type="ECO:0000313" key="1">
    <source>
        <dbReference type="EMBL" id="CAB4043020.1"/>
    </source>
</evidence>
<comment type="caution">
    <text evidence="1">The sequence shown here is derived from an EMBL/GenBank/DDBJ whole genome shotgun (WGS) entry which is preliminary data.</text>
</comment>
<dbReference type="Proteomes" id="UP001152795">
    <property type="component" value="Unassembled WGS sequence"/>
</dbReference>
<dbReference type="EMBL" id="CACRXK020031332">
    <property type="protein sequence ID" value="CAB4043020.1"/>
    <property type="molecule type" value="Genomic_DNA"/>
</dbReference>
<reference evidence="1" key="1">
    <citation type="submission" date="2020-04" db="EMBL/GenBank/DDBJ databases">
        <authorList>
            <person name="Alioto T."/>
            <person name="Alioto T."/>
            <person name="Gomez Garrido J."/>
        </authorList>
    </citation>
    <scope>NUCLEOTIDE SEQUENCE</scope>
    <source>
        <strain evidence="1">A484AB</strain>
    </source>
</reference>
<dbReference type="AlphaFoldDB" id="A0A7D9KCI0"/>
<sequence length="159" mass="17945">MRRFPSAGHSSSAANSNKDEDTENTKLTSFANFTPTIKKGKLKETLLKNGPHGVSLLQLKSLEPHLPRGTEIMQKGVCKDFKQGWLLDEVVNSFFWCLQESNSHILYVPSTSMLVLQKNAPCGRLWKDEDITLKKIIVGPWNPTKLPLDSSRCRFTTKE</sequence>
<organism evidence="1 2">
    <name type="scientific">Paramuricea clavata</name>
    <name type="common">Red gorgonian</name>
    <name type="synonym">Violescent sea-whip</name>
    <dbReference type="NCBI Taxonomy" id="317549"/>
    <lineage>
        <taxon>Eukaryota</taxon>
        <taxon>Metazoa</taxon>
        <taxon>Cnidaria</taxon>
        <taxon>Anthozoa</taxon>
        <taxon>Octocorallia</taxon>
        <taxon>Malacalcyonacea</taxon>
        <taxon>Plexauridae</taxon>
        <taxon>Paramuricea</taxon>
    </lineage>
</organism>
<accession>A0A7D9KCI0</accession>
<protein>
    <submittedName>
        <fullName evidence="1">Uncharacterized protein</fullName>
    </submittedName>
</protein>